<evidence type="ECO:0000259" key="3">
    <source>
        <dbReference type="PROSITE" id="PS51762"/>
    </source>
</evidence>
<accession>A0ABR0STS8</accession>
<feature type="region of interest" description="Disordered" evidence="1">
    <location>
        <begin position="298"/>
        <end position="348"/>
    </location>
</feature>
<dbReference type="PANTHER" id="PTHR10963">
    <property type="entry name" value="GLYCOSYL HYDROLASE-RELATED"/>
    <property type="match status" value="1"/>
</dbReference>
<feature type="signal peptide" evidence="2">
    <location>
        <begin position="1"/>
        <end position="17"/>
    </location>
</feature>
<dbReference type="PANTHER" id="PTHR10963:SF68">
    <property type="entry name" value="GLYCOSIDASE CRH1-RELATED"/>
    <property type="match status" value="1"/>
</dbReference>
<dbReference type="SUPFAM" id="SSF49899">
    <property type="entry name" value="Concanavalin A-like lectins/glucanases"/>
    <property type="match status" value="1"/>
</dbReference>
<gene>
    <name evidence="4" type="ORF">PT974_03975</name>
</gene>
<evidence type="ECO:0000256" key="1">
    <source>
        <dbReference type="SAM" id="MobiDB-lite"/>
    </source>
</evidence>
<feature type="domain" description="GH16" evidence="3">
    <location>
        <begin position="30"/>
        <end position="249"/>
    </location>
</feature>
<keyword evidence="5" id="KW-1185">Reference proteome</keyword>
<dbReference type="EMBL" id="JAVFKD010000004">
    <property type="protein sequence ID" value="KAK5995563.1"/>
    <property type="molecule type" value="Genomic_DNA"/>
</dbReference>
<evidence type="ECO:0000313" key="4">
    <source>
        <dbReference type="EMBL" id="KAK5995563.1"/>
    </source>
</evidence>
<dbReference type="PROSITE" id="PS51762">
    <property type="entry name" value="GH16_2"/>
    <property type="match status" value="1"/>
</dbReference>
<sequence length="368" mass="40042">MLCHLFLSLALAIPVLASLEDLTHCDPLKKDTRCPPDPAFAGKASFDFSTADWNTQLSDFWAADAGTSKDHDHINFETDGKGAAVSVWGDGQAPTLTSNKYFLFGKVSVEAQAAQGPGLITAIVLKSDSGDEIDWELLGAYDNQAQTNYFYDGQALFNTYNDTYPLDTPSFAAYHRYSVEWTPERLTFAINGTDRKTWLVGDIPAAKWPQTPMQVKLGVWSVGNASDPGEIAWAGGVPDWEGGKDRPRTAYFKSLEVDDYAGLCNQTDGPVEYLYNERTRGWSEVQIRGCVKRVFPGLPDITGSPGQPTQTGREPSGTASPTNSNDTQPTQTGEEPPSETDDEGAAQLAKQLSSPLAAVVLLCWILMI</sequence>
<comment type="caution">
    <text evidence="4">The sequence shown here is derived from an EMBL/GenBank/DDBJ whole genome shotgun (WGS) entry which is preliminary data.</text>
</comment>
<dbReference type="InterPro" id="IPR000757">
    <property type="entry name" value="Beta-glucanase-like"/>
</dbReference>
<protein>
    <submittedName>
        <fullName evidence="4">Glycosidase crf1</fullName>
    </submittedName>
</protein>
<dbReference type="InterPro" id="IPR050546">
    <property type="entry name" value="Glycosyl_Hydrlase_16"/>
</dbReference>
<dbReference type="Pfam" id="PF00722">
    <property type="entry name" value="Glyco_hydro_16"/>
    <property type="match status" value="1"/>
</dbReference>
<dbReference type="InterPro" id="IPR013320">
    <property type="entry name" value="ConA-like_dom_sf"/>
</dbReference>
<name>A0ABR0STS8_9HYPO</name>
<feature type="chain" id="PRO_5045718246" evidence="2">
    <location>
        <begin position="18"/>
        <end position="368"/>
    </location>
</feature>
<evidence type="ECO:0000256" key="2">
    <source>
        <dbReference type="SAM" id="SignalP"/>
    </source>
</evidence>
<keyword evidence="4" id="KW-0326">Glycosidase</keyword>
<evidence type="ECO:0000313" key="5">
    <source>
        <dbReference type="Proteomes" id="UP001338125"/>
    </source>
</evidence>
<organism evidence="4 5">
    <name type="scientific">Cladobotryum mycophilum</name>
    <dbReference type="NCBI Taxonomy" id="491253"/>
    <lineage>
        <taxon>Eukaryota</taxon>
        <taxon>Fungi</taxon>
        <taxon>Dikarya</taxon>
        <taxon>Ascomycota</taxon>
        <taxon>Pezizomycotina</taxon>
        <taxon>Sordariomycetes</taxon>
        <taxon>Hypocreomycetidae</taxon>
        <taxon>Hypocreales</taxon>
        <taxon>Hypocreaceae</taxon>
        <taxon>Cladobotryum</taxon>
    </lineage>
</organism>
<keyword evidence="2" id="KW-0732">Signal</keyword>
<feature type="compositionally biased region" description="Polar residues" evidence="1">
    <location>
        <begin position="304"/>
        <end position="333"/>
    </location>
</feature>
<proteinExistence type="predicted"/>
<reference evidence="4 5" key="1">
    <citation type="submission" date="2024-01" db="EMBL/GenBank/DDBJ databases">
        <title>Complete genome of Cladobotryum mycophilum ATHUM6906.</title>
        <authorList>
            <person name="Christinaki A.C."/>
            <person name="Myridakis A.I."/>
            <person name="Kouvelis V.N."/>
        </authorList>
    </citation>
    <scope>NUCLEOTIDE SEQUENCE [LARGE SCALE GENOMIC DNA]</scope>
    <source>
        <strain evidence="4 5">ATHUM6906</strain>
    </source>
</reference>
<dbReference type="GO" id="GO:0016798">
    <property type="term" value="F:hydrolase activity, acting on glycosyl bonds"/>
    <property type="evidence" value="ECO:0007669"/>
    <property type="project" value="UniProtKB-KW"/>
</dbReference>
<dbReference type="Proteomes" id="UP001338125">
    <property type="component" value="Unassembled WGS sequence"/>
</dbReference>
<keyword evidence="4" id="KW-0378">Hydrolase</keyword>
<dbReference type="Gene3D" id="2.60.120.200">
    <property type="match status" value="1"/>
</dbReference>